<dbReference type="Proteomes" id="UP001498421">
    <property type="component" value="Unassembled WGS sequence"/>
</dbReference>
<keyword evidence="1" id="KW-1133">Transmembrane helix</keyword>
<evidence type="ECO:0000256" key="1">
    <source>
        <dbReference type="SAM" id="Phobius"/>
    </source>
</evidence>
<organism evidence="2 3">
    <name type="scientific">Neonectria magnoliae</name>
    <dbReference type="NCBI Taxonomy" id="2732573"/>
    <lineage>
        <taxon>Eukaryota</taxon>
        <taxon>Fungi</taxon>
        <taxon>Dikarya</taxon>
        <taxon>Ascomycota</taxon>
        <taxon>Pezizomycotina</taxon>
        <taxon>Sordariomycetes</taxon>
        <taxon>Hypocreomycetidae</taxon>
        <taxon>Hypocreales</taxon>
        <taxon>Nectriaceae</taxon>
        <taxon>Neonectria</taxon>
    </lineage>
</organism>
<comment type="caution">
    <text evidence="2">The sequence shown here is derived from an EMBL/GenBank/DDBJ whole genome shotgun (WGS) entry which is preliminary data.</text>
</comment>
<gene>
    <name evidence="2" type="ORF">QQZ08_003705</name>
</gene>
<proteinExistence type="predicted"/>
<sequence>MEEIFCCPGCQFKGYNCRYCQYGKDLIDAIILPIFKVEESLQSMEEVVKMAKEIKAAQAKEFILYMLSTVFFVIGAVGGALASAGLASLGRVLVLIGEAGGTALGIEGVVSDPTTAPVLIFGLIMSGRGIRDVSNVARAARIRRATPTWEVEKSFVLIGEMIAMAVRLCQYSPGSSLDLDHFEMELYLSIPEHCKVPAATHGQDDLIHHCSQIFYFSSIIYSKRKLRGSPLNQVQTLVEQAFDHIEALTK</sequence>
<keyword evidence="1" id="KW-0812">Transmembrane</keyword>
<evidence type="ECO:0000313" key="2">
    <source>
        <dbReference type="EMBL" id="KAK7429860.1"/>
    </source>
</evidence>
<evidence type="ECO:0000313" key="3">
    <source>
        <dbReference type="Proteomes" id="UP001498421"/>
    </source>
</evidence>
<accession>A0ABR1IA24</accession>
<dbReference type="EMBL" id="JAZAVK010000025">
    <property type="protein sequence ID" value="KAK7429860.1"/>
    <property type="molecule type" value="Genomic_DNA"/>
</dbReference>
<reference evidence="2 3" key="1">
    <citation type="journal article" date="2025" name="Microbiol. Resour. Announc.">
        <title>Draft genome sequences for Neonectria magnoliae and Neonectria punicea, canker pathogens of Liriodendron tulipifera and Acer saccharum in West Virginia.</title>
        <authorList>
            <person name="Petronek H.M."/>
            <person name="Kasson M.T."/>
            <person name="Metheny A.M."/>
            <person name="Stauder C.M."/>
            <person name="Lovett B."/>
            <person name="Lynch S.C."/>
            <person name="Garnas J.R."/>
            <person name="Kasson L.R."/>
            <person name="Stajich J.E."/>
        </authorList>
    </citation>
    <scope>NUCLEOTIDE SEQUENCE [LARGE SCALE GENOMIC DNA]</scope>
    <source>
        <strain evidence="2 3">NRRL 64651</strain>
    </source>
</reference>
<protein>
    <submittedName>
        <fullName evidence="2">Uncharacterized protein</fullName>
    </submittedName>
</protein>
<keyword evidence="1" id="KW-0472">Membrane</keyword>
<feature type="transmembrane region" description="Helical" evidence="1">
    <location>
        <begin position="62"/>
        <end position="86"/>
    </location>
</feature>
<name>A0ABR1IA24_9HYPO</name>
<keyword evidence="3" id="KW-1185">Reference proteome</keyword>